<dbReference type="EMBL" id="CP120733">
    <property type="protein sequence ID" value="WFD09863.1"/>
    <property type="molecule type" value="Genomic_DNA"/>
</dbReference>
<sequence length="194" mass="22716">MIDKNDKNKILMILLSIFIVFTILTSGNILKLNKEKDSTTIFSKISQIQELSVNKYYYTNVVSFKQNKKIKDLEIPFTQKSFLIKYDGIIRTGIDLNDVKIIENKNNKIKLKIKKAQILDHTIDEKSMYVYDEKTSLFNKLQIKDVFTEISKEKKSIEEKMIKEGFLEQSNKNTQKLLENILTGLGYENIEIIY</sequence>
<keyword evidence="1" id="KW-1133">Transmembrane helix</keyword>
<keyword evidence="1" id="KW-0472">Membrane</keyword>
<gene>
    <name evidence="2" type="ORF">P4S50_15960</name>
</gene>
<evidence type="ECO:0000313" key="3">
    <source>
        <dbReference type="Proteomes" id="UP001222800"/>
    </source>
</evidence>
<dbReference type="RefSeq" id="WP_277731817.1">
    <property type="nucleotide sequence ID" value="NZ_CP120733.1"/>
</dbReference>
<name>A0ABY8EAA4_9FIRM</name>
<dbReference type="InterPro" id="IPR025324">
    <property type="entry name" value="DUF4230"/>
</dbReference>
<protein>
    <submittedName>
        <fullName evidence="2">DUF4230 domain-containing protein</fullName>
    </submittedName>
</protein>
<organism evidence="2 3">
    <name type="scientific">Tepidibacter hydrothermalis</name>
    <dbReference type="NCBI Taxonomy" id="3036126"/>
    <lineage>
        <taxon>Bacteria</taxon>
        <taxon>Bacillati</taxon>
        <taxon>Bacillota</taxon>
        <taxon>Clostridia</taxon>
        <taxon>Peptostreptococcales</taxon>
        <taxon>Peptostreptococcaceae</taxon>
        <taxon>Tepidibacter</taxon>
    </lineage>
</organism>
<evidence type="ECO:0000313" key="2">
    <source>
        <dbReference type="EMBL" id="WFD09863.1"/>
    </source>
</evidence>
<dbReference type="Proteomes" id="UP001222800">
    <property type="component" value="Chromosome"/>
</dbReference>
<accession>A0ABY8EAA4</accession>
<keyword evidence="3" id="KW-1185">Reference proteome</keyword>
<feature type="transmembrane region" description="Helical" evidence="1">
    <location>
        <begin position="12"/>
        <end position="30"/>
    </location>
</feature>
<dbReference type="Pfam" id="PF14014">
    <property type="entry name" value="DUF4230"/>
    <property type="match status" value="1"/>
</dbReference>
<evidence type="ECO:0000256" key="1">
    <source>
        <dbReference type="SAM" id="Phobius"/>
    </source>
</evidence>
<keyword evidence="1" id="KW-0812">Transmembrane</keyword>
<proteinExistence type="predicted"/>
<reference evidence="2 3" key="1">
    <citation type="submission" date="2023-03" db="EMBL/GenBank/DDBJ databases">
        <title>Complete genome sequence of Tepidibacter sp. SWIR-1, isolated from a deep-sea hydrothermal vent.</title>
        <authorList>
            <person name="Li X."/>
        </authorList>
    </citation>
    <scope>NUCLEOTIDE SEQUENCE [LARGE SCALE GENOMIC DNA]</scope>
    <source>
        <strain evidence="2 3">SWIR-1</strain>
    </source>
</reference>